<dbReference type="EMBL" id="RWGY01000007">
    <property type="protein sequence ID" value="TVU41499.1"/>
    <property type="molecule type" value="Genomic_DNA"/>
</dbReference>
<dbReference type="Proteomes" id="UP000324897">
    <property type="component" value="Chromosome 4"/>
</dbReference>
<dbReference type="Gramene" id="TVU41499">
    <property type="protein sequence ID" value="TVU41499"/>
    <property type="gene ID" value="EJB05_15025"/>
</dbReference>
<feature type="compositionally biased region" description="Basic and acidic residues" evidence="1">
    <location>
        <begin position="26"/>
        <end position="37"/>
    </location>
</feature>
<evidence type="ECO:0000313" key="4">
    <source>
        <dbReference type="Proteomes" id="UP000324897"/>
    </source>
</evidence>
<accession>A0A5J9VZ11</accession>
<dbReference type="AlphaFoldDB" id="A0A5J9VZ11"/>
<comment type="caution">
    <text evidence="3">The sequence shown here is derived from an EMBL/GenBank/DDBJ whole genome shotgun (WGS) entry which is preliminary data.</text>
</comment>
<feature type="region of interest" description="Disordered" evidence="1">
    <location>
        <begin position="1"/>
        <end position="60"/>
    </location>
</feature>
<sequence>MAPGHTKVAKNLRLPQRAQRGGTGRRVPDVRVVRSEVADGAACRGDKGPPAANPFGPDSPTLDAVGLPPLLVATGDRDMLVDRIRDYVARLKAMGKRVELVEFAGQGHAFAIFQQETDDAGELVRVVRQFVHGGAPAPAPAPASSA</sequence>
<dbReference type="Pfam" id="PF07859">
    <property type="entry name" value="Abhydrolase_3"/>
    <property type="match status" value="1"/>
</dbReference>
<dbReference type="Gene3D" id="3.40.50.1820">
    <property type="entry name" value="alpha/beta hydrolase"/>
    <property type="match status" value="1"/>
</dbReference>
<evidence type="ECO:0000313" key="3">
    <source>
        <dbReference type="EMBL" id="TVU41499.1"/>
    </source>
</evidence>
<proteinExistence type="predicted"/>
<dbReference type="SUPFAM" id="SSF53474">
    <property type="entry name" value="alpha/beta-Hydrolases"/>
    <property type="match status" value="1"/>
</dbReference>
<reference evidence="3 4" key="1">
    <citation type="journal article" date="2019" name="Sci. Rep.">
        <title>A high-quality genome of Eragrostis curvula grass provides insights into Poaceae evolution and supports new strategies to enhance forage quality.</title>
        <authorList>
            <person name="Carballo J."/>
            <person name="Santos B.A.C.M."/>
            <person name="Zappacosta D."/>
            <person name="Garbus I."/>
            <person name="Selva J.P."/>
            <person name="Gallo C.A."/>
            <person name="Diaz A."/>
            <person name="Albertini E."/>
            <person name="Caccamo M."/>
            <person name="Echenique V."/>
        </authorList>
    </citation>
    <scope>NUCLEOTIDE SEQUENCE [LARGE SCALE GENOMIC DNA]</scope>
    <source>
        <strain evidence="4">cv. Victoria</strain>
        <tissue evidence="3">Leaf</tissue>
    </source>
</reference>
<dbReference type="OrthoDB" id="408631at2759"/>
<gene>
    <name evidence="3" type="ORF">EJB05_15025</name>
</gene>
<feature type="non-terminal residue" evidence="3">
    <location>
        <position position="1"/>
    </location>
</feature>
<organism evidence="3 4">
    <name type="scientific">Eragrostis curvula</name>
    <name type="common">weeping love grass</name>
    <dbReference type="NCBI Taxonomy" id="38414"/>
    <lineage>
        <taxon>Eukaryota</taxon>
        <taxon>Viridiplantae</taxon>
        <taxon>Streptophyta</taxon>
        <taxon>Embryophyta</taxon>
        <taxon>Tracheophyta</taxon>
        <taxon>Spermatophyta</taxon>
        <taxon>Magnoliopsida</taxon>
        <taxon>Liliopsida</taxon>
        <taxon>Poales</taxon>
        <taxon>Poaceae</taxon>
        <taxon>PACMAD clade</taxon>
        <taxon>Chloridoideae</taxon>
        <taxon>Eragrostideae</taxon>
        <taxon>Eragrostidinae</taxon>
        <taxon>Eragrostis</taxon>
    </lineage>
</organism>
<feature type="domain" description="Alpha/beta hydrolase fold-3" evidence="2">
    <location>
        <begin position="49"/>
        <end position="111"/>
    </location>
</feature>
<evidence type="ECO:0000256" key="1">
    <source>
        <dbReference type="SAM" id="MobiDB-lite"/>
    </source>
</evidence>
<keyword evidence="4" id="KW-1185">Reference proteome</keyword>
<name>A0A5J9VZ11_9POAL</name>
<protein>
    <recommendedName>
        <fullName evidence="2">Alpha/beta hydrolase fold-3 domain-containing protein</fullName>
    </recommendedName>
</protein>
<evidence type="ECO:0000259" key="2">
    <source>
        <dbReference type="Pfam" id="PF07859"/>
    </source>
</evidence>
<dbReference type="InterPro" id="IPR013094">
    <property type="entry name" value="AB_hydrolase_3"/>
</dbReference>
<dbReference type="GO" id="GO:0016787">
    <property type="term" value="F:hydrolase activity"/>
    <property type="evidence" value="ECO:0007669"/>
    <property type="project" value="InterPro"/>
</dbReference>
<dbReference type="InterPro" id="IPR029058">
    <property type="entry name" value="AB_hydrolase_fold"/>
</dbReference>